<dbReference type="AlphaFoldDB" id="A0A9D3T494"/>
<dbReference type="GO" id="GO:0000981">
    <property type="term" value="F:DNA-binding transcription factor activity, RNA polymerase II-specific"/>
    <property type="evidence" value="ECO:0007669"/>
    <property type="project" value="TreeGrafter"/>
</dbReference>
<sequence length="540" mass="59967">MMVQLHNRQYPHLLRHADKLRQSGVLCDTVVVVDGQAFQTHGLVLACASKKLEQQLREAEDGPLRRCTISNLSPRTFQQILDYAYRETLEVCAGDLRELLRAAKLLEMRPLEEQCLEQLKMLTGGGQVPEAPGGASGGGEAPSLEASPRVESPRVAPPEEHSDVEVVEASPCPSPGGEKPKPDEVSPQAAPQPPRVSVIASAAASQPTPSSSVPSKLGWSPVAPQGMAHTSADFMAIRPLQSSRPLLAYSIPYSAPMCSLYSSPAMTQVHDSFLGYAGLFHPFHHGLLPAAQKLGVTIKQDPLGKKASFDTTLIGNVPEEEERKLQGSADRIFRCLHCHKEFLDNRRLQMLIPSVPLEPLFCPFCGKSQGARRGSLAQHARRWGHVCPICNRSFASSTALRRHQRLHTGEVSFGCEYCDRCFRDESSLRSHRRIHSGEKPYQCQRCLKRFSLKHQLDTHYRVHTGEKPFECRLCGQRSRDYSAMIKHLRTHGGAAPYQCTICLEYCNSLAAMQKHLKTHPVQDFPSDWSINSTYLYTSHS</sequence>
<keyword evidence="7" id="KW-0805">Transcription regulation</keyword>
<dbReference type="PROSITE" id="PS50157">
    <property type="entry name" value="ZINC_FINGER_C2H2_2"/>
    <property type="match status" value="4"/>
</dbReference>
<evidence type="ECO:0000256" key="1">
    <source>
        <dbReference type="ARBA" id="ARBA00004123"/>
    </source>
</evidence>
<evidence type="ECO:0000313" key="15">
    <source>
        <dbReference type="Proteomes" id="UP001046870"/>
    </source>
</evidence>
<dbReference type="InterPro" id="IPR013087">
    <property type="entry name" value="Znf_C2H2_type"/>
</dbReference>
<dbReference type="SMART" id="SM00355">
    <property type="entry name" value="ZnF_C2H2"/>
    <property type="match status" value="5"/>
</dbReference>
<keyword evidence="3" id="KW-0479">Metal-binding</keyword>
<proteinExistence type="inferred from homology"/>
<keyword evidence="5 10" id="KW-0863">Zinc-finger</keyword>
<gene>
    <name evidence="14" type="ORF">MATL_G00126200</name>
</gene>
<keyword evidence="15" id="KW-1185">Reference proteome</keyword>
<dbReference type="Pfam" id="PF00651">
    <property type="entry name" value="BTB"/>
    <property type="match status" value="1"/>
</dbReference>
<evidence type="ECO:0000259" key="12">
    <source>
        <dbReference type="PROSITE" id="PS50097"/>
    </source>
</evidence>
<evidence type="ECO:0000256" key="9">
    <source>
        <dbReference type="ARBA" id="ARBA00023242"/>
    </source>
</evidence>
<dbReference type="GO" id="GO:0003677">
    <property type="term" value="F:DNA binding"/>
    <property type="evidence" value="ECO:0007669"/>
    <property type="project" value="UniProtKB-KW"/>
</dbReference>
<keyword evidence="6" id="KW-0862">Zinc</keyword>
<organism evidence="14 15">
    <name type="scientific">Megalops atlanticus</name>
    <name type="common">Tarpon</name>
    <name type="synonym">Clupea gigantea</name>
    <dbReference type="NCBI Taxonomy" id="7932"/>
    <lineage>
        <taxon>Eukaryota</taxon>
        <taxon>Metazoa</taxon>
        <taxon>Chordata</taxon>
        <taxon>Craniata</taxon>
        <taxon>Vertebrata</taxon>
        <taxon>Euteleostomi</taxon>
        <taxon>Actinopterygii</taxon>
        <taxon>Neopterygii</taxon>
        <taxon>Teleostei</taxon>
        <taxon>Elopiformes</taxon>
        <taxon>Megalopidae</taxon>
        <taxon>Megalops</taxon>
    </lineage>
</organism>
<dbReference type="Pfam" id="PF00096">
    <property type="entry name" value="zf-C2H2"/>
    <property type="match status" value="3"/>
</dbReference>
<dbReference type="PROSITE" id="PS00028">
    <property type="entry name" value="ZINC_FINGER_C2H2_1"/>
    <property type="match status" value="4"/>
</dbReference>
<comment type="subcellular location">
    <subcellularLocation>
        <location evidence="1">Nucleus</location>
    </subcellularLocation>
</comment>
<dbReference type="OrthoDB" id="8922241at2759"/>
<evidence type="ECO:0000256" key="2">
    <source>
        <dbReference type="ARBA" id="ARBA00006991"/>
    </source>
</evidence>
<evidence type="ECO:0000259" key="13">
    <source>
        <dbReference type="PROSITE" id="PS50157"/>
    </source>
</evidence>
<dbReference type="FunFam" id="3.30.160.60:FF:000710">
    <property type="entry name" value="Zinc finger protein 768"/>
    <property type="match status" value="1"/>
</dbReference>
<dbReference type="FunFam" id="3.30.160.60:FF:001818">
    <property type="entry name" value="GDNF-inducible zinc finger protein 1 isoform X1"/>
    <property type="match status" value="1"/>
</dbReference>
<dbReference type="SUPFAM" id="SSF57667">
    <property type="entry name" value="beta-beta-alpha zinc fingers"/>
    <property type="match status" value="3"/>
</dbReference>
<evidence type="ECO:0000256" key="4">
    <source>
        <dbReference type="ARBA" id="ARBA00022737"/>
    </source>
</evidence>
<dbReference type="EMBL" id="JAFDVH010000010">
    <property type="protein sequence ID" value="KAG7469176.1"/>
    <property type="molecule type" value="Genomic_DNA"/>
</dbReference>
<dbReference type="InterPro" id="IPR036236">
    <property type="entry name" value="Znf_C2H2_sf"/>
</dbReference>
<dbReference type="GO" id="GO:0005634">
    <property type="term" value="C:nucleus"/>
    <property type="evidence" value="ECO:0007669"/>
    <property type="project" value="UniProtKB-SubCell"/>
</dbReference>
<feature type="domain" description="C2H2-type" evidence="13">
    <location>
        <begin position="413"/>
        <end position="440"/>
    </location>
</feature>
<evidence type="ECO:0000256" key="6">
    <source>
        <dbReference type="ARBA" id="ARBA00022833"/>
    </source>
</evidence>
<keyword evidence="9" id="KW-0539">Nucleus</keyword>
<dbReference type="FunFam" id="3.30.160.60:FF:002171">
    <property type="entry name" value="Zinc finger and BTB domain-containing protein 16"/>
    <property type="match status" value="1"/>
</dbReference>
<feature type="domain" description="C2H2-type" evidence="13">
    <location>
        <begin position="385"/>
        <end position="412"/>
    </location>
</feature>
<dbReference type="PANTHER" id="PTHR24394:SF48">
    <property type="entry name" value="ZINC FINGER PROTEIN 771"/>
    <property type="match status" value="1"/>
</dbReference>
<reference evidence="14" key="1">
    <citation type="submission" date="2021-01" db="EMBL/GenBank/DDBJ databases">
        <authorList>
            <person name="Zahm M."/>
            <person name="Roques C."/>
            <person name="Cabau C."/>
            <person name="Klopp C."/>
            <person name="Donnadieu C."/>
            <person name="Jouanno E."/>
            <person name="Lampietro C."/>
            <person name="Louis A."/>
            <person name="Herpin A."/>
            <person name="Echchiki A."/>
            <person name="Berthelot C."/>
            <person name="Parey E."/>
            <person name="Roest-Crollius H."/>
            <person name="Braasch I."/>
            <person name="Postlethwait J."/>
            <person name="Bobe J."/>
            <person name="Montfort J."/>
            <person name="Bouchez O."/>
            <person name="Begum T."/>
            <person name="Mejri S."/>
            <person name="Adams A."/>
            <person name="Chen W.-J."/>
            <person name="Guiguen Y."/>
        </authorList>
    </citation>
    <scope>NUCLEOTIDE SEQUENCE</scope>
    <source>
        <strain evidence="14">YG-15Mar2019-1</strain>
        <tissue evidence="14">Brain</tissue>
    </source>
</reference>
<dbReference type="PANTHER" id="PTHR24394">
    <property type="entry name" value="ZINC FINGER PROTEIN"/>
    <property type="match status" value="1"/>
</dbReference>
<feature type="domain" description="C2H2-type" evidence="13">
    <location>
        <begin position="441"/>
        <end position="468"/>
    </location>
</feature>
<evidence type="ECO:0000256" key="10">
    <source>
        <dbReference type="PROSITE-ProRule" id="PRU00042"/>
    </source>
</evidence>
<evidence type="ECO:0000256" key="3">
    <source>
        <dbReference type="ARBA" id="ARBA00022723"/>
    </source>
</evidence>
<dbReference type="SUPFAM" id="SSF54695">
    <property type="entry name" value="POZ domain"/>
    <property type="match status" value="1"/>
</dbReference>
<keyword evidence="8" id="KW-0804">Transcription</keyword>
<dbReference type="InterPro" id="IPR011333">
    <property type="entry name" value="SKP1/BTB/POZ_sf"/>
</dbReference>
<evidence type="ECO:0000256" key="5">
    <source>
        <dbReference type="ARBA" id="ARBA00022771"/>
    </source>
</evidence>
<comment type="caution">
    <text evidence="14">The sequence shown here is derived from an EMBL/GenBank/DDBJ whole genome shotgun (WGS) entry which is preliminary data.</text>
</comment>
<evidence type="ECO:0000256" key="8">
    <source>
        <dbReference type="ARBA" id="ARBA00023163"/>
    </source>
</evidence>
<dbReference type="PROSITE" id="PS50097">
    <property type="entry name" value="BTB"/>
    <property type="match status" value="1"/>
</dbReference>
<feature type="domain" description="C2H2-type" evidence="13">
    <location>
        <begin position="469"/>
        <end position="496"/>
    </location>
</feature>
<accession>A0A9D3T494</accession>
<dbReference type="GO" id="GO:0008270">
    <property type="term" value="F:zinc ion binding"/>
    <property type="evidence" value="ECO:0007669"/>
    <property type="project" value="UniProtKB-KW"/>
</dbReference>
<dbReference type="SMART" id="SM00225">
    <property type="entry name" value="BTB"/>
    <property type="match status" value="1"/>
</dbReference>
<dbReference type="Gene3D" id="3.30.710.10">
    <property type="entry name" value="Potassium Channel Kv1.1, Chain A"/>
    <property type="match status" value="1"/>
</dbReference>
<feature type="region of interest" description="Disordered" evidence="11">
    <location>
        <begin position="126"/>
        <end position="195"/>
    </location>
</feature>
<evidence type="ECO:0000256" key="7">
    <source>
        <dbReference type="ARBA" id="ARBA00023015"/>
    </source>
</evidence>
<dbReference type="Proteomes" id="UP001046870">
    <property type="component" value="Chromosome 10"/>
</dbReference>
<dbReference type="InterPro" id="IPR000210">
    <property type="entry name" value="BTB/POZ_dom"/>
</dbReference>
<protein>
    <submittedName>
        <fullName evidence="14">Uncharacterized protein</fullName>
    </submittedName>
</protein>
<feature type="domain" description="BTB" evidence="12">
    <location>
        <begin position="27"/>
        <end position="93"/>
    </location>
</feature>
<dbReference type="FunFam" id="3.30.160.60:FF:000553">
    <property type="entry name" value="Zinc finger and BTB domain-containing protein 16"/>
    <property type="match status" value="1"/>
</dbReference>
<dbReference type="Gene3D" id="3.30.160.60">
    <property type="entry name" value="Classic Zinc Finger"/>
    <property type="match status" value="4"/>
</dbReference>
<comment type="similarity">
    <text evidence="2">Belongs to the krueppel C2H2-type zinc-finger protein family.</text>
</comment>
<evidence type="ECO:0000256" key="11">
    <source>
        <dbReference type="SAM" id="MobiDB-lite"/>
    </source>
</evidence>
<evidence type="ECO:0000313" key="14">
    <source>
        <dbReference type="EMBL" id="KAG7469176.1"/>
    </source>
</evidence>
<name>A0A9D3T494_MEGAT</name>
<keyword evidence="4" id="KW-0677">Repeat</keyword>